<dbReference type="InterPro" id="IPR036264">
    <property type="entry name" value="Bact_exopeptidase_dim_dom"/>
</dbReference>
<dbReference type="EMBL" id="LWDF02000317">
    <property type="protein sequence ID" value="KAE8250519.1"/>
    <property type="molecule type" value="Genomic_DNA"/>
</dbReference>
<comment type="caution">
    <text evidence="4">The sequence shown here is derived from an EMBL/GenBank/DDBJ whole genome shotgun (WGS) entry which is preliminary data.</text>
</comment>
<dbReference type="InterPro" id="IPR002933">
    <property type="entry name" value="Peptidase_M20"/>
</dbReference>
<feature type="domain" description="Peptidase M20 dimerisation" evidence="3">
    <location>
        <begin position="252"/>
        <end position="345"/>
    </location>
</feature>
<proteinExistence type="inferred from homology"/>
<evidence type="ECO:0000259" key="3">
    <source>
        <dbReference type="Pfam" id="PF07687"/>
    </source>
</evidence>
<dbReference type="Gene3D" id="3.40.630.10">
    <property type="entry name" value="Zn peptidases"/>
    <property type="match status" value="1"/>
</dbReference>
<dbReference type="Proteomes" id="UP000077521">
    <property type="component" value="Unassembled WGS sequence"/>
</dbReference>
<dbReference type="PANTHER" id="PTHR30575">
    <property type="entry name" value="PEPTIDASE M20"/>
    <property type="match status" value="1"/>
</dbReference>
<comment type="similarity">
    <text evidence="1">Belongs to the peptidase M20A family.</text>
</comment>
<dbReference type="AlphaFoldDB" id="A0A177TV20"/>
<evidence type="ECO:0000313" key="4">
    <source>
        <dbReference type="EMBL" id="KAE8250519.1"/>
    </source>
</evidence>
<dbReference type="PANTHER" id="PTHR30575:SF0">
    <property type="entry name" value="XAA-ARG DIPEPTIDASE"/>
    <property type="match status" value="1"/>
</dbReference>
<dbReference type="FunFam" id="3.30.70.360:FF:000004">
    <property type="entry name" value="Peptidase M20 domain-containing protein 2"/>
    <property type="match status" value="1"/>
</dbReference>
<reference evidence="4" key="2">
    <citation type="journal article" date="2019" name="IMA Fungus">
        <title>Genome sequencing and comparison of five Tilletia species to identify candidate genes for the detection of regulated species infecting wheat.</title>
        <authorList>
            <person name="Nguyen H.D.T."/>
            <person name="Sultana T."/>
            <person name="Kesanakurti P."/>
            <person name="Hambleton S."/>
        </authorList>
    </citation>
    <scope>NUCLEOTIDE SEQUENCE</scope>
    <source>
        <strain evidence="4">DAOMC 236416</strain>
    </source>
</reference>
<organism evidence="4 5">
    <name type="scientific">Tilletia indica</name>
    <dbReference type="NCBI Taxonomy" id="43049"/>
    <lineage>
        <taxon>Eukaryota</taxon>
        <taxon>Fungi</taxon>
        <taxon>Dikarya</taxon>
        <taxon>Basidiomycota</taxon>
        <taxon>Ustilaginomycotina</taxon>
        <taxon>Exobasidiomycetes</taxon>
        <taxon>Tilletiales</taxon>
        <taxon>Tilletiaceae</taxon>
        <taxon>Tilletia</taxon>
    </lineage>
</organism>
<sequence length="479" mass="52063">MVGCFSLLTSSRGRRTQQESENNGSNSQQQMVEVGRALAGEESSLPVPLLPAYSPPGVAPPFEAAELAGVLKDLHQSIESRIFGLSGELRQLSLKMFEYKELAFEERKTHDLFCNWFEDHFAKKKDGWKVTRHAFGMETAFSVEFEHRPKGYEGPLKTIGYNSELDALPGVGHACGHPLIAICGVASAIATADALIKHDLPGKVVLLGTPAEEAGGGKVILLKNGAYKGMDVCLMAHPGPFSTVGSSLAVESFRVTFTGKAAHAAAAPWEGVNALDAAVQAYVNIATLRQQVPPSHRMHAIIQGDNFAVNVIPDEALVICNARAPTKPELEALLPRVKKCFEAAALATGCKMHVKTTMRYLDLENSTPLTDTFHQVMASKYDDVFDRIDMIGSTDFGDVTYALPSLHPLYSIPLTDPKGGANHTHQFEKDARTEAAHKKTLQVAVALALTGVKVAVDEDYAEEVRRMFEDWKKGRRSAP</sequence>
<name>A0A177TV20_9BASI</name>
<dbReference type="Pfam" id="PF01546">
    <property type="entry name" value="Peptidase_M20"/>
    <property type="match status" value="1"/>
</dbReference>
<evidence type="ECO:0000256" key="1">
    <source>
        <dbReference type="ARBA" id="ARBA00006247"/>
    </source>
</evidence>
<gene>
    <name evidence="4" type="ORF">A4X13_0g4655</name>
</gene>
<dbReference type="CDD" id="cd05672">
    <property type="entry name" value="M20_ACY1L2-like"/>
    <property type="match status" value="1"/>
</dbReference>
<feature type="region of interest" description="Disordered" evidence="2">
    <location>
        <begin position="10"/>
        <end position="30"/>
    </location>
</feature>
<evidence type="ECO:0000256" key="2">
    <source>
        <dbReference type="SAM" id="MobiDB-lite"/>
    </source>
</evidence>
<protein>
    <recommendedName>
        <fullName evidence="3">Peptidase M20 dimerisation domain-containing protein</fullName>
    </recommendedName>
</protein>
<reference evidence="4" key="1">
    <citation type="submission" date="2016-04" db="EMBL/GenBank/DDBJ databases">
        <authorList>
            <person name="Nguyen H.D."/>
            <person name="Samba Siva P."/>
            <person name="Cullis J."/>
            <person name="Levesque C.A."/>
            <person name="Hambleton S."/>
        </authorList>
    </citation>
    <scope>NUCLEOTIDE SEQUENCE</scope>
    <source>
        <strain evidence="4">DAOMC 236416</strain>
    </source>
</reference>
<evidence type="ECO:0000313" key="5">
    <source>
        <dbReference type="Proteomes" id="UP000077521"/>
    </source>
</evidence>
<dbReference type="SUPFAM" id="SSF53187">
    <property type="entry name" value="Zn-dependent exopeptidases"/>
    <property type="match status" value="1"/>
</dbReference>
<dbReference type="InterPro" id="IPR011650">
    <property type="entry name" value="Peptidase_M20_dimer"/>
</dbReference>
<dbReference type="InterPro" id="IPR052030">
    <property type="entry name" value="Peptidase_M20/M20A_hydrolases"/>
</dbReference>
<keyword evidence="5" id="KW-1185">Reference proteome</keyword>
<dbReference type="GO" id="GO:0016805">
    <property type="term" value="F:dipeptidase activity"/>
    <property type="evidence" value="ECO:0007669"/>
    <property type="project" value="TreeGrafter"/>
</dbReference>
<dbReference type="Gene3D" id="3.30.70.360">
    <property type="match status" value="1"/>
</dbReference>
<dbReference type="NCBIfam" id="TIGR01891">
    <property type="entry name" value="amidohydrolases"/>
    <property type="match status" value="1"/>
</dbReference>
<dbReference type="SUPFAM" id="SSF55031">
    <property type="entry name" value="Bacterial exopeptidase dimerisation domain"/>
    <property type="match status" value="1"/>
</dbReference>
<accession>A0A177TV20</accession>
<feature type="compositionally biased region" description="Polar residues" evidence="2">
    <location>
        <begin position="19"/>
        <end position="30"/>
    </location>
</feature>
<dbReference type="Pfam" id="PF07687">
    <property type="entry name" value="M20_dimer"/>
    <property type="match status" value="1"/>
</dbReference>
<dbReference type="InterPro" id="IPR017439">
    <property type="entry name" value="Amidohydrolase"/>
</dbReference>